<dbReference type="RefSeq" id="WP_057770792.1">
    <property type="nucleotide sequence ID" value="NZ_JQAT01000006.1"/>
</dbReference>
<proteinExistence type="predicted"/>
<dbReference type="EMBL" id="JQAZ01000007">
    <property type="protein sequence ID" value="KRN30312.1"/>
    <property type="molecule type" value="Genomic_DNA"/>
</dbReference>
<dbReference type="OrthoDB" id="1669102at2"/>
<evidence type="ECO:0008006" key="6">
    <source>
        <dbReference type="Google" id="ProtNLM"/>
    </source>
</evidence>
<dbReference type="Proteomes" id="UP000051645">
    <property type="component" value="Unassembled WGS sequence"/>
</dbReference>
<dbReference type="STRING" id="81857.IV38_GL001936"/>
<accession>A0A0R2FPC9</accession>
<feature type="compositionally biased region" description="Low complexity" evidence="1">
    <location>
        <begin position="168"/>
        <end position="182"/>
    </location>
</feature>
<dbReference type="EMBL" id="JQAT01000006">
    <property type="protein sequence ID" value="KRN27723.1"/>
    <property type="molecule type" value="Genomic_DNA"/>
</dbReference>
<dbReference type="Proteomes" id="UP000051751">
    <property type="component" value="Unassembled WGS sequence"/>
</dbReference>
<comment type="caution">
    <text evidence="3">The sequence shown here is derived from an EMBL/GenBank/DDBJ whole genome shotgun (WGS) entry which is preliminary data.</text>
</comment>
<dbReference type="PROSITE" id="PS51257">
    <property type="entry name" value="PROKAR_LIPOPROTEIN"/>
    <property type="match status" value="1"/>
</dbReference>
<evidence type="ECO:0000313" key="3">
    <source>
        <dbReference type="EMBL" id="KRN30312.1"/>
    </source>
</evidence>
<dbReference type="PATRIC" id="fig|81857.3.peg.1961"/>
<sequence length="278" mass="29930">MKKGIILGIVSLLLLSGCGKVNTSASKEAAKHSHDLEPTSVSKKKDITVYPIDITSISTDKNMSDDWNVKGTTKAPDGSKIIVMTDGFNSSEAKNSVKWPSVKNGKVDFDISLGLVTGFNDDGENSAKIFAVQNYNHKYSDGNVSGLKNKTKSIKSTKLALDQTQKDSMSSANSVASSSSSSTDQGQAYADKLASVDKGTATDVTYDASTNTVTWTGYDDWANWSDGELQKSMNILQTRSLKYEAKYGIQNVKIVVQLPDGTVIAKNSDSDSELHFVN</sequence>
<dbReference type="AlphaFoldDB" id="A0A0R2FPC9"/>
<reference evidence="4 5" key="1">
    <citation type="journal article" date="2015" name="Genome Announc.">
        <title>Expanding the biotechnology potential of lactobacilli through comparative genomics of 213 strains and associated genera.</title>
        <authorList>
            <person name="Sun Z."/>
            <person name="Harris H.M."/>
            <person name="McCann A."/>
            <person name="Guo C."/>
            <person name="Argimon S."/>
            <person name="Zhang W."/>
            <person name="Yang X."/>
            <person name="Jeffery I.B."/>
            <person name="Cooney J.C."/>
            <person name="Kagawa T.F."/>
            <person name="Liu W."/>
            <person name="Song Y."/>
            <person name="Salvetti E."/>
            <person name="Wrobel A."/>
            <person name="Rasinkangas P."/>
            <person name="Parkhill J."/>
            <person name="Rea M.C."/>
            <person name="O'Sullivan O."/>
            <person name="Ritari J."/>
            <person name="Douillard F.P."/>
            <person name="Paul Ross R."/>
            <person name="Yang R."/>
            <person name="Briner A.E."/>
            <person name="Felis G.E."/>
            <person name="de Vos W.M."/>
            <person name="Barrangou R."/>
            <person name="Klaenhammer T.R."/>
            <person name="Caufield P.W."/>
            <person name="Cui Y."/>
            <person name="Zhang H."/>
            <person name="O'Toole P.W."/>
        </authorList>
    </citation>
    <scope>NUCLEOTIDE SEQUENCE [LARGE SCALE GENOMIC DNA]</scope>
    <source>
        <strain evidence="2 5">ATCC BAA-66</strain>
        <strain evidence="3 4">DSM 13344</strain>
    </source>
</reference>
<keyword evidence="4" id="KW-1185">Reference proteome</keyword>
<evidence type="ECO:0000313" key="5">
    <source>
        <dbReference type="Proteomes" id="UP000051751"/>
    </source>
</evidence>
<protein>
    <recommendedName>
        <fullName evidence="6">Lipoprotein</fullName>
    </recommendedName>
</protein>
<evidence type="ECO:0000313" key="4">
    <source>
        <dbReference type="Proteomes" id="UP000051645"/>
    </source>
</evidence>
<feature type="region of interest" description="Disordered" evidence="1">
    <location>
        <begin position="162"/>
        <end position="184"/>
    </location>
</feature>
<evidence type="ECO:0000313" key="2">
    <source>
        <dbReference type="EMBL" id="KRN27723.1"/>
    </source>
</evidence>
<evidence type="ECO:0000256" key="1">
    <source>
        <dbReference type="SAM" id="MobiDB-lite"/>
    </source>
</evidence>
<name>A0A0R2FPC9_9LACO</name>
<organism evidence="3 4">
    <name type="scientific">Lactobacillus selangorensis</name>
    <dbReference type="NCBI Taxonomy" id="81857"/>
    <lineage>
        <taxon>Bacteria</taxon>
        <taxon>Bacillati</taxon>
        <taxon>Bacillota</taxon>
        <taxon>Bacilli</taxon>
        <taxon>Lactobacillales</taxon>
        <taxon>Lactobacillaceae</taxon>
        <taxon>Lactobacillus</taxon>
    </lineage>
</organism>
<gene>
    <name evidence="2" type="ORF">IV38_GL001936</name>
    <name evidence="3" type="ORF">IV40_GL001901</name>
</gene>